<evidence type="ECO:0000256" key="1">
    <source>
        <dbReference type="SAM" id="MobiDB-lite"/>
    </source>
</evidence>
<reference evidence="3 4" key="1">
    <citation type="journal article" date="2020" name="Mol. Biol. Evol.">
        <title>Interspecific Gene Flow and the Evolution of Specialization in Black and White Rhinoceros.</title>
        <authorList>
            <person name="Moodley Y."/>
            <person name="Westbury M.V."/>
            <person name="Russo I.M."/>
            <person name="Gopalakrishnan S."/>
            <person name="Rakotoarivelo A."/>
            <person name="Olsen R.A."/>
            <person name="Prost S."/>
            <person name="Tunstall T."/>
            <person name="Ryder O.A."/>
            <person name="Dalen L."/>
            <person name="Bruford M.W."/>
        </authorList>
    </citation>
    <scope>NUCLEOTIDE SEQUENCE [LARGE SCALE GENOMIC DNA]</scope>
    <source>
        <strain evidence="3">SBR-YM</strain>
        <tissue evidence="3">Skin</tissue>
    </source>
</reference>
<dbReference type="PANTHER" id="PTHR13067:SF2">
    <property type="entry name" value="CASPASE-ACTIVATED DNASE"/>
    <property type="match status" value="1"/>
</dbReference>
<protein>
    <recommendedName>
        <fullName evidence="2">DNA fragmentation factor 40 C-terminal domain-containing protein</fullName>
    </recommendedName>
</protein>
<dbReference type="GO" id="GO:0004520">
    <property type="term" value="F:DNA endonuclease activity"/>
    <property type="evidence" value="ECO:0007669"/>
    <property type="project" value="InterPro"/>
</dbReference>
<dbReference type="EMBL" id="JACDTQ010002568">
    <property type="protein sequence ID" value="KAF5917408.1"/>
    <property type="molecule type" value="Genomic_DNA"/>
</dbReference>
<dbReference type="GO" id="GO:0016787">
    <property type="term" value="F:hydrolase activity"/>
    <property type="evidence" value="ECO:0007669"/>
    <property type="project" value="InterPro"/>
</dbReference>
<feature type="compositionally biased region" description="Basic residues" evidence="1">
    <location>
        <begin position="92"/>
        <end position="104"/>
    </location>
</feature>
<feature type="domain" description="DNA fragmentation factor 40 C-terminal" evidence="2">
    <location>
        <begin position="27"/>
        <end position="89"/>
    </location>
</feature>
<dbReference type="PANTHER" id="PTHR13067">
    <property type="entry name" value="CASPASE-ACTIVATED DNASE"/>
    <property type="match status" value="1"/>
</dbReference>
<dbReference type="GO" id="GO:0006309">
    <property type="term" value="P:apoptotic DNA fragmentation"/>
    <property type="evidence" value="ECO:0007669"/>
    <property type="project" value="InterPro"/>
</dbReference>
<gene>
    <name evidence="3" type="ORF">HPG69_007002</name>
</gene>
<dbReference type="InterPro" id="IPR039729">
    <property type="entry name" value="DFF40"/>
</dbReference>
<comment type="caution">
    <text evidence="3">The sequence shown here is derived from an EMBL/GenBank/DDBJ whole genome shotgun (WGS) entry which is preliminary data.</text>
</comment>
<dbReference type="AlphaFoldDB" id="A0A7J7ENU5"/>
<evidence type="ECO:0000313" key="3">
    <source>
        <dbReference type="EMBL" id="KAF5917408.1"/>
    </source>
</evidence>
<dbReference type="Proteomes" id="UP000551758">
    <property type="component" value="Unassembled WGS sequence"/>
</dbReference>
<dbReference type="SUPFAM" id="SSF54060">
    <property type="entry name" value="His-Me finger endonucleases"/>
    <property type="match status" value="1"/>
</dbReference>
<feature type="region of interest" description="Disordered" evidence="1">
    <location>
        <begin position="83"/>
        <end position="104"/>
    </location>
</feature>
<dbReference type="InterPro" id="IPR044925">
    <property type="entry name" value="His-Me_finger_sf"/>
</dbReference>
<proteinExistence type="predicted"/>
<keyword evidence="4" id="KW-1185">Reference proteome</keyword>
<dbReference type="Pfam" id="PF09230">
    <property type="entry name" value="DFF40"/>
    <property type="match status" value="1"/>
</dbReference>
<evidence type="ECO:0000313" key="4">
    <source>
        <dbReference type="Proteomes" id="UP000551758"/>
    </source>
</evidence>
<dbReference type="GO" id="GO:0005737">
    <property type="term" value="C:cytoplasm"/>
    <property type="evidence" value="ECO:0007669"/>
    <property type="project" value="InterPro"/>
</dbReference>
<dbReference type="InterPro" id="IPR015311">
    <property type="entry name" value="DFF40_C"/>
</dbReference>
<organism evidence="3 4">
    <name type="scientific">Diceros bicornis minor</name>
    <name type="common">South-central black rhinoceros</name>
    <dbReference type="NCBI Taxonomy" id="77932"/>
    <lineage>
        <taxon>Eukaryota</taxon>
        <taxon>Metazoa</taxon>
        <taxon>Chordata</taxon>
        <taxon>Craniata</taxon>
        <taxon>Vertebrata</taxon>
        <taxon>Euteleostomi</taxon>
        <taxon>Mammalia</taxon>
        <taxon>Eutheria</taxon>
        <taxon>Laurasiatheria</taxon>
        <taxon>Perissodactyla</taxon>
        <taxon>Rhinocerotidae</taxon>
        <taxon>Diceros</taxon>
    </lineage>
</organism>
<accession>A0A7J7ENU5</accession>
<name>A0A7J7ENU5_DICBM</name>
<evidence type="ECO:0000259" key="2">
    <source>
        <dbReference type="Pfam" id="PF09230"/>
    </source>
</evidence>
<sequence>MKQASLEQSADETAECTAGARAMFHEIIEKKRTIVPTLAEAIKEQAGREVDWEYFYSLLFTSENLKLVHIACHKKTTHKLSCDPHRIYKPPARQKRKRPARKCP</sequence>
<dbReference type="GO" id="GO:0005634">
    <property type="term" value="C:nucleus"/>
    <property type="evidence" value="ECO:0007669"/>
    <property type="project" value="InterPro"/>
</dbReference>